<evidence type="ECO:0000313" key="3">
    <source>
        <dbReference type="Proteomes" id="UP000199648"/>
    </source>
</evidence>
<reference evidence="2 3" key="1">
    <citation type="submission" date="2016-10" db="EMBL/GenBank/DDBJ databases">
        <authorList>
            <person name="de Groot N.N."/>
        </authorList>
    </citation>
    <scope>NUCLEOTIDE SEQUENCE [LARGE SCALE GENOMIC DNA]</scope>
    <source>
        <strain evidence="2 3">HLD2</strain>
    </source>
</reference>
<dbReference type="InterPro" id="IPR011050">
    <property type="entry name" value="Pectin_lyase_fold/virulence"/>
</dbReference>
<evidence type="ECO:0000259" key="1">
    <source>
        <dbReference type="SMART" id="SM00722"/>
    </source>
</evidence>
<name>A0A1G5R309_9GAMM</name>
<protein>
    <submittedName>
        <fullName evidence="2">Nitrous oxidase accessory protein</fullName>
    </submittedName>
</protein>
<dbReference type="Proteomes" id="UP000199648">
    <property type="component" value="Unassembled WGS sequence"/>
</dbReference>
<dbReference type="InterPro" id="IPR007742">
    <property type="entry name" value="NosD_dom"/>
</dbReference>
<feature type="non-terminal residue" evidence="2">
    <location>
        <position position="1"/>
    </location>
</feature>
<dbReference type="Gene3D" id="2.160.20.10">
    <property type="entry name" value="Single-stranded right-handed beta-helix, Pectin lyase-like"/>
    <property type="match status" value="2"/>
</dbReference>
<dbReference type="NCBIfam" id="TIGR04247">
    <property type="entry name" value="NosD_copper_fam"/>
    <property type="match status" value="1"/>
</dbReference>
<dbReference type="InterPro" id="IPR012334">
    <property type="entry name" value="Pectin_lyas_fold"/>
</dbReference>
<dbReference type="InterPro" id="IPR026464">
    <property type="entry name" value="NosD_copper_fam"/>
</dbReference>
<keyword evidence="3" id="KW-1185">Reference proteome</keyword>
<dbReference type="STRING" id="415747.SAMN03097708_03340"/>
<feature type="domain" description="Carbohydrate-binding/sugar hydrolysis" evidence="1">
    <location>
        <begin position="121"/>
        <end position="296"/>
    </location>
</feature>
<dbReference type="SMART" id="SM00710">
    <property type="entry name" value="PbH1"/>
    <property type="match status" value="9"/>
</dbReference>
<sequence>DGGGIGNVLYVDAPGVRVEGLTIRGSGVDLTDLDSAIFVTPEGAGVLIVGNRIEESASGIWLDSCDNWRVVGNRISGRIDLRSQDRGNGIHLSNTNGGYVADNEIWQVRDGIYIETSNNSTLHANEMYDLRYGIHYMYAHDNTVTDNYTHDTRTGYALMQSRRLTVTGNRSERDQNYGMLLNFITDSTISRNRVTDARIGTNLAGGDIEGADGKALFVYNAPYNEIQGNLFARSDIGIHLTAGSEGNQFWENAFVGNRTQVKYVVNREQEWSRDGRGNYWSDYLGWDRDADGIGDRPYEPNDAVDALFWRFPLARILMNSPAVEILRWVQQQFPVLKPQGVRDSYPLMVPPEFVEIR</sequence>
<dbReference type="OrthoDB" id="9767990at2"/>
<proteinExistence type="predicted"/>
<dbReference type="Pfam" id="PF05048">
    <property type="entry name" value="NosD"/>
    <property type="match status" value="1"/>
</dbReference>
<dbReference type="InterPro" id="IPR006626">
    <property type="entry name" value="PbH1"/>
</dbReference>
<dbReference type="NCBIfam" id="TIGR03804">
    <property type="entry name" value="para_beta_helix"/>
    <property type="match status" value="2"/>
</dbReference>
<dbReference type="RefSeq" id="WP_139181551.1">
    <property type="nucleotide sequence ID" value="NZ_FMWD01000027.1"/>
</dbReference>
<dbReference type="SUPFAM" id="SSF51126">
    <property type="entry name" value="Pectin lyase-like"/>
    <property type="match status" value="1"/>
</dbReference>
<gene>
    <name evidence="2" type="ORF">SAMN03097708_03340</name>
</gene>
<accession>A0A1G5R309</accession>
<dbReference type="AlphaFoldDB" id="A0A1G5R309"/>
<dbReference type="EMBL" id="FMWD01000027">
    <property type="protein sequence ID" value="SCZ68484.1"/>
    <property type="molecule type" value="Genomic_DNA"/>
</dbReference>
<evidence type="ECO:0000313" key="2">
    <source>
        <dbReference type="EMBL" id="SCZ68484.1"/>
    </source>
</evidence>
<dbReference type="InterPro" id="IPR006633">
    <property type="entry name" value="Carb-bd_sugar_hydrolysis-dom"/>
</dbReference>
<dbReference type="SMART" id="SM00722">
    <property type="entry name" value="CASH"/>
    <property type="match status" value="2"/>
</dbReference>
<organism evidence="2 3">
    <name type="scientific">Thiohalomonas denitrificans</name>
    <dbReference type="NCBI Taxonomy" id="415747"/>
    <lineage>
        <taxon>Bacteria</taxon>
        <taxon>Pseudomonadati</taxon>
        <taxon>Pseudomonadota</taxon>
        <taxon>Gammaproteobacteria</taxon>
        <taxon>Thiohalomonadales</taxon>
        <taxon>Thiohalomonadaceae</taxon>
        <taxon>Thiohalomonas</taxon>
    </lineage>
</organism>
<dbReference type="InterPro" id="IPR022441">
    <property type="entry name" value="Para_beta_helix_rpt-2"/>
</dbReference>
<feature type="domain" description="Carbohydrate-binding/sugar hydrolysis" evidence="1">
    <location>
        <begin position="3"/>
        <end position="115"/>
    </location>
</feature>